<feature type="transmembrane region" description="Helical" evidence="2">
    <location>
        <begin position="105"/>
        <end position="128"/>
    </location>
</feature>
<evidence type="ECO:0000256" key="1">
    <source>
        <dbReference type="ARBA" id="ARBA00010199"/>
    </source>
</evidence>
<name>A0AAD9PY46_ACRCE</name>
<comment type="caution">
    <text evidence="2">Lacks conserved residue(s) required for the propagation of feature annotation.</text>
</comment>
<feature type="transmembrane region" description="Helical" evidence="2">
    <location>
        <begin position="209"/>
        <end position="230"/>
    </location>
</feature>
<feature type="transmembrane region" description="Helical" evidence="2">
    <location>
        <begin position="38"/>
        <end position="58"/>
    </location>
</feature>
<feature type="region of interest" description="Disordered" evidence="3">
    <location>
        <begin position="460"/>
        <end position="486"/>
    </location>
</feature>
<gene>
    <name evidence="4" type="ORF">P5673_028220</name>
</gene>
<dbReference type="PANTHER" id="PTHR11206">
    <property type="entry name" value="MULTIDRUG RESISTANCE PROTEIN"/>
    <property type="match status" value="1"/>
</dbReference>
<comment type="similarity">
    <text evidence="1 2">Belongs to the multi antimicrobial extrusion (MATE) (TC 2.A.66.1) family.</text>
</comment>
<organism evidence="4 5">
    <name type="scientific">Acropora cervicornis</name>
    <name type="common">Staghorn coral</name>
    <dbReference type="NCBI Taxonomy" id="6130"/>
    <lineage>
        <taxon>Eukaryota</taxon>
        <taxon>Metazoa</taxon>
        <taxon>Cnidaria</taxon>
        <taxon>Anthozoa</taxon>
        <taxon>Hexacorallia</taxon>
        <taxon>Scleractinia</taxon>
        <taxon>Astrocoeniina</taxon>
        <taxon>Acroporidae</taxon>
        <taxon>Acropora</taxon>
    </lineage>
</organism>
<reference evidence="4" key="1">
    <citation type="journal article" date="2023" name="G3 (Bethesda)">
        <title>Whole genome assembly and annotation of the endangered Caribbean coral Acropora cervicornis.</title>
        <authorList>
            <person name="Selwyn J.D."/>
            <person name="Vollmer S.V."/>
        </authorList>
    </citation>
    <scope>NUCLEOTIDE SEQUENCE</scope>
    <source>
        <strain evidence="4">K2</strain>
    </source>
</reference>
<sequence length="528" mass="59764">MPEHRAIPKPRISFYRKILTAKTKRELRQIFKLSWPSVLQYSLHNSLFTISLVFAGRFGSQPQWLAAAVLSMSYIAITGTVIGSGVVTAVEALCAHAYYARDYRLVGVVVQRGIWFLGLAVLLVWALWTNTESLLSLGKQEKETARLSQLFVFIWFPALIADFSFILIQRYLQIQGIFKPIIYVCAFANIMHILTNVSLIYGIDLGFSGVPLAFCVTYCLFIGAATFFYVKYFRLYKRTWPEEGSTGRFGCSQCSSEEHFEKASFLCSKTYYESLPCPHLLFYNYLVHISHRLERSTWKSFHNEQRGRESGQQGYTSYGSICNLRKHTALPLGVTFASYGFTIGLEGFWWGINVGLLFQTIAFIPILKTMDWGKYTKTSLIRMALDRPASGMRWSAATDDIEEENLVASWLSRTSSLFSVNANPSVREFTHPPDPVMSWIVRSSSLLSLHNNPLRAIYNGSNASEQPLPDRNTASAARQPGVHRKGISPMQKQDLIGRRLRWLILALLVLLCAVIVRVVTPVPKDGLR</sequence>
<dbReference type="AlphaFoldDB" id="A0AAD9PY46"/>
<dbReference type="Pfam" id="PF01554">
    <property type="entry name" value="MatE"/>
    <property type="match status" value="1"/>
</dbReference>
<dbReference type="GO" id="GO:0016020">
    <property type="term" value="C:membrane"/>
    <property type="evidence" value="ECO:0007669"/>
    <property type="project" value="InterPro"/>
</dbReference>
<feature type="transmembrane region" description="Helical" evidence="2">
    <location>
        <begin position="148"/>
        <end position="168"/>
    </location>
</feature>
<dbReference type="InterPro" id="IPR002528">
    <property type="entry name" value="MATE_fam"/>
</dbReference>
<feature type="transmembrane region" description="Helical" evidence="2">
    <location>
        <begin position="324"/>
        <end position="342"/>
    </location>
</feature>
<keyword evidence="2" id="KW-0472">Membrane</keyword>
<evidence type="ECO:0000256" key="2">
    <source>
        <dbReference type="RuleBase" id="RU004914"/>
    </source>
</evidence>
<evidence type="ECO:0000313" key="5">
    <source>
        <dbReference type="Proteomes" id="UP001249851"/>
    </source>
</evidence>
<keyword evidence="2" id="KW-1133">Transmembrane helix</keyword>
<keyword evidence="5" id="KW-1185">Reference proteome</keyword>
<reference evidence="4" key="2">
    <citation type="journal article" date="2023" name="Science">
        <title>Genomic signatures of disease resistance in endangered staghorn corals.</title>
        <authorList>
            <person name="Vollmer S.V."/>
            <person name="Selwyn J.D."/>
            <person name="Despard B.A."/>
            <person name="Roesel C.L."/>
        </authorList>
    </citation>
    <scope>NUCLEOTIDE SEQUENCE</scope>
    <source>
        <strain evidence="4">K2</strain>
    </source>
</reference>
<dbReference type="Proteomes" id="UP001249851">
    <property type="component" value="Unassembled WGS sequence"/>
</dbReference>
<evidence type="ECO:0000256" key="3">
    <source>
        <dbReference type="SAM" id="MobiDB-lite"/>
    </source>
</evidence>
<dbReference type="GO" id="GO:0015297">
    <property type="term" value="F:antiporter activity"/>
    <property type="evidence" value="ECO:0007669"/>
    <property type="project" value="InterPro"/>
</dbReference>
<feature type="transmembrane region" description="Helical" evidence="2">
    <location>
        <begin position="180"/>
        <end position="203"/>
    </location>
</feature>
<protein>
    <recommendedName>
        <fullName evidence="2">Multidrug and toxin extrusion protein</fullName>
    </recommendedName>
</protein>
<proteinExistence type="inferred from homology"/>
<accession>A0AAD9PY46</accession>
<dbReference type="EMBL" id="JARQWQ010000103">
    <property type="protein sequence ID" value="KAK2551001.1"/>
    <property type="molecule type" value="Genomic_DNA"/>
</dbReference>
<comment type="caution">
    <text evidence="4">The sequence shown here is derived from an EMBL/GenBank/DDBJ whole genome shotgun (WGS) entry which is preliminary data.</text>
</comment>
<feature type="transmembrane region" description="Helical" evidence="2">
    <location>
        <begin position="64"/>
        <end position="93"/>
    </location>
</feature>
<feature type="transmembrane region" description="Helical" evidence="2">
    <location>
        <begin position="500"/>
        <end position="519"/>
    </location>
</feature>
<dbReference type="GO" id="GO:0042910">
    <property type="term" value="F:xenobiotic transmembrane transporter activity"/>
    <property type="evidence" value="ECO:0007669"/>
    <property type="project" value="InterPro"/>
</dbReference>
<evidence type="ECO:0000313" key="4">
    <source>
        <dbReference type="EMBL" id="KAK2551001.1"/>
    </source>
</evidence>
<feature type="transmembrane region" description="Helical" evidence="2">
    <location>
        <begin position="348"/>
        <end position="367"/>
    </location>
</feature>
<keyword evidence="2" id="KW-0812">Transmembrane</keyword>